<dbReference type="Gene3D" id="3.30.160.60">
    <property type="entry name" value="Classic Zinc Finger"/>
    <property type="match status" value="1"/>
</dbReference>
<feature type="region of interest" description="Disordered" evidence="6">
    <location>
        <begin position="254"/>
        <end position="291"/>
    </location>
</feature>
<dbReference type="InterPro" id="IPR013087">
    <property type="entry name" value="Znf_C2H2_type"/>
</dbReference>
<dbReference type="Gramene" id="rna-gnl|WGS:JABURB|Cocit.L5594.1">
    <property type="protein sequence ID" value="cds-KAF7846014.1"/>
    <property type="gene ID" value="gene-BT93_L5594"/>
</dbReference>
<feature type="compositionally biased region" description="Low complexity" evidence="6">
    <location>
        <begin position="1"/>
        <end position="13"/>
    </location>
</feature>
<evidence type="ECO:0000256" key="5">
    <source>
        <dbReference type="ARBA" id="ARBA00023242"/>
    </source>
</evidence>
<evidence type="ECO:0000256" key="1">
    <source>
        <dbReference type="ARBA" id="ARBA00004123"/>
    </source>
</evidence>
<dbReference type="PANTHER" id="PTHR23215:SF0">
    <property type="entry name" value="BUB3-INTERACTING AND GLEBS MOTIF-CONTAINING PROTEIN ZNF207"/>
    <property type="match status" value="1"/>
</dbReference>
<evidence type="ECO:0000256" key="6">
    <source>
        <dbReference type="SAM" id="MobiDB-lite"/>
    </source>
</evidence>
<name>A0A8T0CG01_CORYI</name>
<dbReference type="PROSITE" id="PS00028">
    <property type="entry name" value="ZINC_FINGER_C2H2_1"/>
    <property type="match status" value="1"/>
</dbReference>
<dbReference type="OrthoDB" id="1306014at2759"/>
<dbReference type="InterPro" id="IPR036236">
    <property type="entry name" value="Znf_C2H2_sf"/>
</dbReference>
<evidence type="ECO:0000259" key="7">
    <source>
        <dbReference type="PROSITE" id="PS00028"/>
    </source>
</evidence>
<feature type="compositionally biased region" description="Pro residues" evidence="6">
    <location>
        <begin position="254"/>
        <end position="278"/>
    </location>
</feature>
<feature type="region of interest" description="Disordered" evidence="6">
    <location>
        <begin position="1"/>
        <end position="42"/>
    </location>
</feature>
<evidence type="ECO:0000256" key="2">
    <source>
        <dbReference type="ARBA" id="ARBA00022723"/>
    </source>
</evidence>
<organism evidence="8 9">
    <name type="scientific">Corymbia citriodora subsp. variegata</name>
    <dbReference type="NCBI Taxonomy" id="360336"/>
    <lineage>
        <taxon>Eukaryota</taxon>
        <taxon>Viridiplantae</taxon>
        <taxon>Streptophyta</taxon>
        <taxon>Embryophyta</taxon>
        <taxon>Tracheophyta</taxon>
        <taxon>Spermatophyta</taxon>
        <taxon>Magnoliopsida</taxon>
        <taxon>eudicotyledons</taxon>
        <taxon>Gunneridae</taxon>
        <taxon>Pentapetalae</taxon>
        <taxon>rosids</taxon>
        <taxon>malvids</taxon>
        <taxon>Myrtales</taxon>
        <taxon>Myrtaceae</taxon>
        <taxon>Myrtoideae</taxon>
        <taxon>Eucalypteae</taxon>
        <taxon>Corymbia</taxon>
    </lineage>
</organism>
<comment type="subcellular location">
    <subcellularLocation>
        <location evidence="1">Nucleus</location>
    </subcellularLocation>
</comment>
<sequence>MARAPTAASTAAANQGEKKKKGGKQAPTDPQSKAQKKKAAKRAKKAAQASWCWYCDREFQDDKVLLSHQKSKHFRCPHCPRRLNTAGGLAVHIDQVHKVPTDRIENTLPGRDSFDVEIYGMEGIPKDDLAEWRRKRDAELGLTPNASKRPKVYKGVISIEDLAKQLAMHRNLMRQSAAGGVPRPPGMPGLPMPPPGMALPGGIPMPPPGMFPLPPGSVFPPALIALSYADMLPCSLLHRMMPIPPAGFGSPLPGAPAPGIPGVPPPSLLQPQRPPQPAAAPSAPAYTAPSSRVELKTGQIMVYGDNEVSVE</sequence>
<accession>A0A8T0CG01</accession>
<dbReference type="PANTHER" id="PTHR23215">
    <property type="entry name" value="ZINC FINGER PROTEIN 207"/>
    <property type="match status" value="1"/>
</dbReference>
<dbReference type="AlphaFoldDB" id="A0A8T0CG01"/>
<keyword evidence="3" id="KW-0863">Zinc-finger</keyword>
<proteinExistence type="predicted"/>
<evidence type="ECO:0000313" key="9">
    <source>
        <dbReference type="Proteomes" id="UP000806378"/>
    </source>
</evidence>
<keyword evidence="5" id="KW-0539">Nucleus</keyword>
<dbReference type="SUPFAM" id="SSF57667">
    <property type="entry name" value="beta-beta-alpha zinc fingers"/>
    <property type="match status" value="1"/>
</dbReference>
<evidence type="ECO:0000256" key="4">
    <source>
        <dbReference type="ARBA" id="ARBA00022833"/>
    </source>
</evidence>
<dbReference type="GO" id="GO:0008270">
    <property type="term" value="F:zinc ion binding"/>
    <property type="evidence" value="ECO:0007669"/>
    <property type="project" value="UniProtKB-KW"/>
</dbReference>
<feature type="non-terminal residue" evidence="8">
    <location>
        <position position="1"/>
    </location>
</feature>
<keyword evidence="9" id="KW-1185">Reference proteome</keyword>
<keyword evidence="4" id="KW-0862">Zinc</keyword>
<dbReference type="GO" id="GO:0005634">
    <property type="term" value="C:nucleus"/>
    <property type="evidence" value="ECO:0007669"/>
    <property type="project" value="UniProtKB-SubCell"/>
</dbReference>
<evidence type="ECO:0000256" key="3">
    <source>
        <dbReference type="ARBA" id="ARBA00022771"/>
    </source>
</evidence>
<reference evidence="8" key="1">
    <citation type="submission" date="2020-05" db="EMBL/GenBank/DDBJ databases">
        <title>WGS assembly of Corymbia citriodora subspecies variegata.</title>
        <authorList>
            <person name="Barry K."/>
            <person name="Hundley H."/>
            <person name="Shu S."/>
            <person name="Jenkins J."/>
            <person name="Grimwood J."/>
            <person name="Baten A."/>
        </authorList>
    </citation>
    <scope>NUCLEOTIDE SEQUENCE</scope>
    <source>
        <strain evidence="8">CV2-018</strain>
    </source>
</reference>
<feature type="domain" description="C2H2-type" evidence="7">
    <location>
        <begin position="76"/>
        <end position="97"/>
    </location>
</feature>
<gene>
    <name evidence="8" type="ORF">BT93_L5594</name>
</gene>
<keyword evidence="2" id="KW-0479">Metal-binding</keyword>
<feature type="non-terminal residue" evidence="8">
    <location>
        <position position="311"/>
    </location>
</feature>
<dbReference type="EMBL" id="MU096475">
    <property type="protein sequence ID" value="KAF7846014.1"/>
    <property type="molecule type" value="Genomic_DNA"/>
</dbReference>
<comment type="caution">
    <text evidence="8">The sequence shown here is derived from an EMBL/GenBank/DDBJ whole genome shotgun (WGS) entry which is preliminary data.</text>
</comment>
<protein>
    <recommendedName>
        <fullName evidence="7">C2H2-type domain-containing protein</fullName>
    </recommendedName>
</protein>
<dbReference type="SMART" id="SM00355">
    <property type="entry name" value="ZnF_C2H2"/>
    <property type="match status" value="2"/>
</dbReference>
<dbReference type="Proteomes" id="UP000806378">
    <property type="component" value="Unassembled WGS sequence"/>
</dbReference>
<evidence type="ECO:0000313" key="8">
    <source>
        <dbReference type="EMBL" id="KAF7846014.1"/>
    </source>
</evidence>
<dbReference type="CDD" id="cd20908">
    <property type="entry name" value="SUF4-like"/>
    <property type="match status" value="1"/>
</dbReference>
<feature type="compositionally biased region" description="Low complexity" evidence="6">
    <location>
        <begin position="279"/>
        <end position="291"/>
    </location>
</feature>